<evidence type="ECO:0000313" key="2">
    <source>
        <dbReference type="EMBL" id="MBB3114336.1"/>
    </source>
</evidence>
<dbReference type="AlphaFoldDB" id="A0A7W5B625"/>
<feature type="compositionally biased region" description="Basic and acidic residues" evidence="1">
    <location>
        <begin position="11"/>
        <end position="47"/>
    </location>
</feature>
<feature type="region of interest" description="Disordered" evidence="1">
    <location>
        <begin position="1"/>
        <end position="51"/>
    </location>
</feature>
<keyword evidence="3" id="KW-1185">Reference proteome</keyword>
<dbReference type="EMBL" id="JACHXK010000030">
    <property type="protein sequence ID" value="MBB3114336.1"/>
    <property type="molecule type" value="Genomic_DNA"/>
</dbReference>
<sequence>MSYMKPSHYGYKKESDYKKEDQKKETDHKKDHSMGNKHESSGKKPGRDSYLNNQVGKTIKINKGGPDSFEGELVGAESDYVVLNTTAGLAYINYSHIKSLTEMSGDTSKGAHVATKYIKAANFNGVLSQLTKSFVQLNWGGPEKVEGFIAEVSSDSVLLVVGPDIMRIPLFHIKTVRKAGKFVNGGNKSGGQKGGQNGSKSGGQNGNKSGGQNGSKSGGQSGNKSGGQKGGKSGGQSGNKSGGQKGGKSGGHNDSKSGGQKGGKSNGYGSKSGGSKSEHGKTNGSKSYGKKSTGHQEGSKSHKSGNKNGNKYGKDNKGRTYL</sequence>
<dbReference type="Proteomes" id="UP000570361">
    <property type="component" value="Unassembled WGS sequence"/>
</dbReference>
<proteinExistence type="predicted"/>
<feature type="compositionally biased region" description="Gly residues" evidence="1">
    <location>
        <begin position="187"/>
        <end position="250"/>
    </location>
</feature>
<evidence type="ECO:0000313" key="3">
    <source>
        <dbReference type="Proteomes" id="UP000570361"/>
    </source>
</evidence>
<keyword evidence="2" id="KW-0167">Capsid protein</keyword>
<dbReference type="RefSeq" id="WP_183604374.1">
    <property type="nucleotide sequence ID" value="NZ_JACHXK010000030.1"/>
</dbReference>
<comment type="caution">
    <text evidence="2">The sequence shown here is derived from an EMBL/GenBank/DDBJ whole genome shotgun (WGS) entry which is preliminary data.</text>
</comment>
<gene>
    <name evidence="2" type="ORF">FHS18_006457</name>
</gene>
<feature type="region of interest" description="Disordered" evidence="1">
    <location>
        <begin position="181"/>
        <end position="322"/>
    </location>
</feature>
<feature type="compositionally biased region" description="Gly residues" evidence="1">
    <location>
        <begin position="259"/>
        <end position="272"/>
    </location>
</feature>
<protein>
    <submittedName>
        <fullName evidence="2">Spore coat protein B</fullName>
    </submittedName>
</protein>
<name>A0A7W5B625_9BACL</name>
<feature type="compositionally biased region" description="Basic and acidic residues" evidence="1">
    <location>
        <begin position="312"/>
        <end position="322"/>
    </location>
</feature>
<keyword evidence="2" id="KW-0946">Virion</keyword>
<evidence type="ECO:0000256" key="1">
    <source>
        <dbReference type="SAM" id="MobiDB-lite"/>
    </source>
</evidence>
<accession>A0A7W5B625</accession>
<organism evidence="2 3">
    <name type="scientific">Paenibacillus phyllosphaerae</name>
    <dbReference type="NCBI Taxonomy" id="274593"/>
    <lineage>
        <taxon>Bacteria</taxon>
        <taxon>Bacillati</taxon>
        <taxon>Bacillota</taxon>
        <taxon>Bacilli</taxon>
        <taxon>Bacillales</taxon>
        <taxon>Paenibacillaceae</taxon>
        <taxon>Paenibacillus</taxon>
    </lineage>
</organism>
<reference evidence="2 3" key="1">
    <citation type="submission" date="2020-08" db="EMBL/GenBank/DDBJ databases">
        <title>Genomic Encyclopedia of Type Strains, Phase III (KMG-III): the genomes of soil and plant-associated and newly described type strains.</title>
        <authorList>
            <person name="Whitman W."/>
        </authorList>
    </citation>
    <scope>NUCLEOTIDE SEQUENCE [LARGE SCALE GENOMIC DNA]</scope>
    <source>
        <strain evidence="2 3">CECT 5862</strain>
    </source>
</reference>